<proteinExistence type="predicted"/>
<gene>
    <name evidence="1" type="ORF">ACFQS3_18125</name>
</gene>
<comment type="caution">
    <text evidence="1">The sequence shown here is derived from an EMBL/GenBank/DDBJ whole genome shotgun (WGS) entry which is preliminary data.</text>
</comment>
<sequence>MIVDSERLTNASKALFTTSDLLYDAVKKVADESEALEPGDFTGIAELVEAARRWMDDLVAAHRCDIEDFAMFLAVHAETMVEADDYTASQFEQYASEFTEARGDAPAPVRPGPASEDRLVVDGESVAV</sequence>
<evidence type="ECO:0000313" key="1">
    <source>
        <dbReference type="EMBL" id="MFC6959119.1"/>
    </source>
</evidence>
<keyword evidence="2" id="KW-1185">Reference proteome</keyword>
<name>A0ABW2DD44_9ACTN</name>
<organism evidence="1 2">
    <name type="scientific">Glycomyces mayteni</name>
    <dbReference type="NCBI Taxonomy" id="543887"/>
    <lineage>
        <taxon>Bacteria</taxon>
        <taxon>Bacillati</taxon>
        <taxon>Actinomycetota</taxon>
        <taxon>Actinomycetes</taxon>
        <taxon>Glycomycetales</taxon>
        <taxon>Glycomycetaceae</taxon>
        <taxon>Glycomyces</taxon>
    </lineage>
</organism>
<protein>
    <submittedName>
        <fullName evidence="1">Uncharacterized protein</fullName>
    </submittedName>
</protein>
<dbReference type="EMBL" id="JBHSYS010000004">
    <property type="protein sequence ID" value="MFC6959119.1"/>
    <property type="molecule type" value="Genomic_DNA"/>
</dbReference>
<reference evidence="2" key="1">
    <citation type="journal article" date="2019" name="Int. J. Syst. Evol. Microbiol.">
        <title>The Global Catalogue of Microorganisms (GCM) 10K type strain sequencing project: providing services to taxonomists for standard genome sequencing and annotation.</title>
        <authorList>
            <consortium name="The Broad Institute Genomics Platform"/>
            <consortium name="The Broad Institute Genome Sequencing Center for Infectious Disease"/>
            <person name="Wu L."/>
            <person name="Ma J."/>
        </authorList>
    </citation>
    <scope>NUCLEOTIDE SEQUENCE [LARGE SCALE GENOMIC DNA]</scope>
    <source>
        <strain evidence="2">KACC 12634</strain>
    </source>
</reference>
<accession>A0ABW2DD44</accession>
<dbReference type="Proteomes" id="UP001596470">
    <property type="component" value="Unassembled WGS sequence"/>
</dbReference>
<dbReference type="RefSeq" id="WP_382344796.1">
    <property type="nucleotide sequence ID" value="NZ_JBHMBP010000001.1"/>
</dbReference>
<evidence type="ECO:0000313" key="2">
    <source>
        <dbReference type="Proteomes" id="UP001596470"/>
    </source>
</evidence>